<dbReference type="SUPFAM" id="SSF53335">
    <property type="entry name" value="S-adenosyl-L-methionine-dependent methyltransferases"/>
    <property type="match status" value="1"/>
</dbReference>
<dbReference type="InterPro" id="IPR029063">
    <property type="entry name" value="SAM-dependent_MTases_sf"/>
</dbReference>
<dbReference type="KEGG" id="pfer:IRI77_24270"/>
<dbReference type="AlphaFoldDB" id="A0A7S7NLN4"/>
<gene>
    <name evidence="2" type="ORF">IRI77_24270</name>
</gene>
<dbReference type="PANTHER" id="PTHR43464">
    <property type="entry name" value="METHYLTRANSFERASE"/>
    <property type="match status" value="1"/>
</dbReference>
<dbReference type="CDD" id="cd02440">
    <property type="entry name" value="AdoMet_MTases"/>
    <property type="match status" value="1"/>
</dbReference>
<name>A0A7S7NLN4_PALFE</name>
<accession>A0A7S7NLN4</accession>
<sequence length="218" mass="24065">MRTSFVFLFVAGMGLLAAQTQRNPAARWDQIYLNQDAKVPVNPSTLVLETTANLKPGAALDVGMGNGRNSIYLARKGWKVTGVDISPAAVKQASQEAAKLKVEFDARAGDIERMDLGRDRYDLILCMYIHMVPIKNARKLIEALKPGGLLIVEGHHADVQSLGLRPVSGGPPGYMTNQLVRAFERLRILRYEDRTMQAEWSNGPEGKAPIVRLVARKE</sequence>
<dbReference type="Pfam" id="PF13649">
    <property type="entry name" value="Methyltransf_25"/>
    <property type="match status" value="1"/>
</dbReference>
<protein>
    <submittedName>
        <fullName evidence="2">Class I SAM-dependent methyltransferase</fullName>
    </submittedName>
</protein>
<evidence type="ECO:0000313" key="3">
    <source>
        <dbReference type="Proteomes" id="UP000593892"/>
    </source>
</evidence>
<dbReference type="GO" id="GO:0032259">
    <property type="term" value="P:methylation"/>
    <property type="evidence" value="ECO:0007669"/>
    <property type="project" value="UniProtKB-KW"/>
</dbReference>
<dbReference type="GO" id="GO:0008168">
    <property type="term" value="F:methyltransferase activity"/>
    <property type="evidence" value="ECO:0007669"/>
    <property type="project" value="UniProtKB-KW"/>
</dbReference>
<keyword evidence="2" id="KW-0489">Methyltransferase</keyword>
<keyword evidence="2" id="KW-0808">Transferase</keyword>
<proteinExistence type="predicted"/>
<dbReference type="RefSeq" id="WP_194447586.1">
    <property type="nucleotide sequence ID" value="NZ_CP063849.1"/>
</dbReference>
<keyword evidence="3" id="KW-1185">Reference proteome</keyword>
<dbReference type="Gene3D" id="3.40.50.150">
    <property type="entry name" value="Vaccinia Virus protein VP39"/>
    <property type="match status" value="1"/>
</dbReference>
<dbReference type="Proteomes" id="UP000593892">
    <property type="component" value="Chromosome"/>
</dbReference>
<dbReference type="EMBL" id="CP063849">
    <property type="protein sequence ID" value="QOY85916.1"/>
    <property type="molecule type" value="Genomic_DNA"/>
</dbReference>
<evidence type="ECO:0000259" key="1">
    <source>
        <dbReference type="Pfam" id="PF13649"/>
    </source>
</evidence>
<dbReference type="InterPro" id="IPR041698">
    <property type="entry name" value="Methyltransf_25"/>
</dbReference>
<feature type="domain" description="Methyltransferase" evidence="1">
    <location>
        <begin position="60"/>
        <end position="148"/>
    </location>
</feature>
<organism evidence="2 3">
    <name type="scientific">Paludibaculum fermentans</name>
    <dbReference type="NCBI Taxonomy" id="1473598"/>
    <lineage>
        <taxon>Bacteria</taxon>
        <taxon>Pseudomonadati</taxon>
        <taxon>Acidobacteriota</taxon>
        <taxon>Terriglobia</taxon>
        <taxon>Bryobacterales</taxon>
        <taxon>Bryobacteraceae</taxon>
        <taxon>Paludibaculum</taxon>
    </lineage>
</organism>
<evidence type="ECO:0000313" key="2">
    <source>
        <dbReference type="EMBL" id="QOY85916.1"/>
    </source>
</evidence>
<reference evidence="2 3" key="1">
    <citation type="submission" date="2020-10" db="EMBL/GenBank/DDBJ databases">
        <title>Complete genome sequence of Paludibaculum fermentans P105T, a facultatively anaerobic acidobacterium capable of dissimilatory Fe(III) reduction.</title>
        <authorList>
            <person name="Dedysh S.N."/>
            <person name="Beletsky A.V."/>
            <person name="Kulichevskaya I.S."/>
            <person name="Mardanov A.V."/>
            <person name="Ravin N.V."/>
        </authorList>
    </citation>
    <scope>NUCLEOTIDE SEQUENCE [LARGE SCALE GENOMIC DNA]</scope>
    <source>
        <strain evidence="2 3">P105</strain>
    </source>
</reference>